<evidence type="ECO:0000256" key="3">
    <source>
        <dbReference type="ARBA" id="ARBA00022553"/>
    </source>
</evidence>
<sequence length="301" mass="34159">MFTSEFNQINCIVGENLQLKCSVYLENINVEWFRNNKKIFENENISIKNDGKYHFMSVQKAEMKDAGQYIVKAGNVQKQLTVTVKVLPEAINRLQEKDRTRYIELMQSSEVEKRYYVRIMVVGKESVGKTSLVRRLLMKNIDGVVSTDGVDIVVDQCKINIEDGSWLIDGASDDKIDRISRALNSVPNKRSIKEKFNISRSKESNNGIKQVEDVANSLEDMNLYQTETSTNMVDKMSVNSTSKGNISGVDIGSRSMSTSDTKDTDQTENFHEGDIKDIENLTKTCSKTHSQNMMIPIMHCP</sequence>
<evidence type="ECO:0000256" key="5">
    <source>
        <dbReference type="SAM" id="MobiDB-lite"/>
    </source>
</evidence>
<evidence type="ECO:0000256" key="1">
    <source>
        <dbReference type="ARBA" id="ARBA00004496"/>
    </source>
</evidence>
<dbReference type="PANTHER" id="PTHR35971">
    <property type="entry name" value="SI:DKEY-31G6.6"/>
    <property type="match status" value="1"/>
</dbReference>
<dbReference type="AlphaFoldDB" id="A0A8S3U5W9"/>
<comment type="caution">
    <text evidence="7">The sequence shown here is derived from an EMBL/GenBank/DDBJ whole genome shotgun (WGS) entry which is preliminary data.</text>
</comment>
<evidence type="ECO:0000313" key="8">
    <source>
        <dbReference type="Proteomes" id="UP000683360"/>
    </source>
</evidence>
<protein>
    <recommendedName>
        <fullName evidence="6">Ig-like domain-containing protein</fullName>
    </recommendedName>
</protein>
<dbReference type="InterPro" id="IPR036179">
    <property type="entry name" value="Ig-like_dom_sf"/>
</dbReference>
<feature type="region of interest" description="Disordered" evidence="5">
    <location>
        <begin position="237"/>
        <end position="268"/>
    </location>
</feature>
<dbReference type="GO" id="GO:0005737">
    <property type="term" value="C:cytoplasm"/>
    <property type="evidence" value="ECO:0007669"/>
    <property type="project" value="UniProtKB-SubCell"/>
</dbReference>
<dbReference type="OrthoDB" id="6133052at2759"/>
<keyword evidence="8" id="KW-1185">Reference proteome</keyword>
<feature type="non-terminal residue" evidence="7">
    <location>
        <position position="1"/>
    </location>
</feature>
<name>A0A8S3U5W9_MYTED</name>
<keyword evidence="2" id="KW-0963">Cytoplasm</keyword>
<keyword evidence="4" id="KW-1015">Disulfide bond</keyword>
<dbReference type="Gene3D" id="2.60.40.10">
    <property type="entry name" value="Immunoglobulins"/>
    <property type="match status" value="1"/>
</dbReference>
<gene>
    <name evidence="7" type="ORF">MEDL_53941</name>
</gene>
<dbReference type="InterPro" id="IPR007110">
    <property type="entry name" value="Ig-like_dom"/>
</dbReference>
<dbReference type="Pfam" id="PF07679">
    <property type="entry name" value="I-set"/>
    <property type="match status" value="1"/>
</dbReference>
<proteinExistence type="predicted"/>
<evidence type="ECO:0000313" key="7">
    <source>
        <dbReference type="EMBL" id="CAG2241723.1"/>
    </source>
</evidence>
<organism evidence="7 8">
    <name type="scientific">Mytilus edulis</name>
    <name type="common">Blue mussel</name>
    <dbReference type="NCBI Taxonomy" id="6550"/>
    <lineage>
        <taxon>Eukaryota</taxon>
        <taxon>Metazoa</taxon>
        <taxon>Spiralia</taxon>
        <taxon>Lophotrochozoa</taxon>
        <taxon>Mollusca</taxon>
        <taxon>Bivalvia</taxon>
        <taxon>Autobranchia</taxon>
        <taxon>Pteriomorphia</taxon>
        <taxon>Mytilida</taxon>
        <taxon>Mytiloidea</taxon>
        <taxon>Mytilidae</taxon>
        <taxon>Mytilinae</taxon>
        <taxon>Mytilus</taxon>
    </lineage>
</organism>
<dbReference type="Proteomes" id="UP000683360">
    <property type="component" value="Unassembled WGS sequence"/>
</dbReference>
<comment type="subcellular location">
    <subcellularLocation>
        <location evidence="1">Cytoplasm</location>
    </subcellularLocation>
</comment>
<dbReference type="PROSITE" id="PS50835">
    <property type="entry name" value="IG_LIKE"/>
    <property type="match status" value="1"/>
</dbReference>
<feature type="domain" description="Ig-like" evidence="6">
    <location>
        <begin position="14"/>
        <end position="83"/>
    </location>
</feature>
<dbReference type="InterPro" id="IPR027417">
    <property type="entry name" value="P-loop_NTPase"/>
</dbReference>
<evidence type="ECO:0000259" key="6">
    <source>
        <dbReference type="PROSITE" id="PS50835"/>
    </source>
</evidence>
<reference evidence="7" key="1">
    <citation type="submission" date="2021-03" db="EMBL/GenBank/DDBJ databases">
        <authorList>
            <person name="Bekaert M."/>
        </authorList>
    </citation>
    <scope>NUCLEOTIDE SEQUENCE</scope>
</reference>
<dbReference type="InterPro" id="IPR013783">
    <property type="entry name" value="Ig-like_fold"/>
</dbReference>
<dbReference type="EMBL" id="CAJPWZ010002593">
    <property type="protein sequence ID" value="CAG2241723.1"/>
    <property type="molecule type" value="Genomic_DNA"/>
</dbReference>
<dbReference type="Gene3D" id="3.40.50.300">
    <property type="entry name" value="P-loop containing nucleotide triphosphate hydrolases"/>
    <property type="match status" value="1"/>
</dbReference>
<evidence type="ECO:0000256" key="4">
    <source>
        <dbReference type="ARBA" id="ARBA00023157"/>
    </source>
</evidence>
<evidence type="ECO:0000256" key="2">
    <source>
        <dbReference type="ARBA" id="ARBA00022490"/>
    </source>
</evidence>
<dbReference type="InterPro" id="IPR052385">
    <property type="entry name" value="Obscurin/Obscurin-like_Reg"/>
</dbReference>
<accession>A0A8S3U5W9</accession>
<dbReference type="PANTHER" id="PTHR35971:SF5">
    <property type="entry name" value="OBSCURIN LIKE CYTOSKELETAL ADAPTOR 1"/>
    <property type="match status" value="1"/>
</dbReference>
<keyword evidence="3" id="KW-0597">Phosphoprotein</keyword>
<dbReference type="SUPFAM" id="SSF52540">
    <property type="entry name" value="P-loop containing nucleoside triphosphate hydrolases"/>
    <property type="match status" value="1"/>
</dbReference>
<dbReference type="SUPFAM" id="SSF48726">
    <property type="entry name" value="Immunoglobulin"/>
    <property type="match status" value="1"/>
</dbReference>
<dbReference type="InterPro" id="IPR013098">
    <property type="entry name" value="Ig_I-set"/>
</dbReference>